<gene>
    <name evidence="1" type="ORF">ACFS7Y_10410</name>
</gene>
<evidence type="ECO:0000313" key="1">
    <source>
        <dbReference type="EMBL" id="MFD2967803.1"/>
    </source>
</evidence>
<dbReference type="RefSeq" id="WP_320183079.1">
    <property type="nucleotide sequence ID" value="NZ_CP138332.1"/>
</dbReference>
<dbReference type="Proteomes" id="UP001597525">
    <property type="component" value="Unassembled WGS sequence"/>
</dbReference>
<organism evidence="1 2">
    <name type="scientific">Sphingobacterium bambusae</name>
    <dbReference type="NCBI Taxonomy" id="662858"/>
    <lineage>
        <taxon>Bacteria</taxon>
        <taxon>Pseudomonadati</taxon>
        <taxon>Bacteroidota</taxon>
        <taxon>Sphingobacteriia</taxon>
        <taxon>Sphingobacteriales</taxon>
        <taxon>Sphingobacteriaceae</taxon>
        <taxon>Sphingobacterium</taxon>
    </lineage>
</organism>
<dbReference type="SUPFAM" id="SSF46785">
    <property type="entry name" value="Winged helix' DNA-binding domain"/>
    <property type="match status" value="1"/>
</dbReference>
<dbReference type="Gene3D" id="1.10.10.10">
    <property type="entry name" value="Winged helix-like DNA-binding domain superfamily/Winged helix DNA-binding domain"/>
    <property type="match status" value="1"/>
</dbReference>
<name>A0ABW6BGR7_9SPHI</name>
<dbReference type="EMBL" id="JBHUPB010000007">
    <property type="protein sequence ID" value="MFD2967803.1"/>
    <property type="molecule type" value="Genomic_DNA"/>
</dbReference>
<keyword evidence="2" id="KW-1185">Reference proteome</keyword>
<proteinExistence type="predicted"/>
<dbReference type="Pfam" id="PF01475">
    <property type="entry name" value="FUR"/>
    <property type="match status" value="1"/>
</dbReference>
<comment type="caution">
    <text evidence="1">The sequence shown here is derived from an EMBL/GenBank/DDBJ whole genome shotgun (WGS) entry which is preliminary data.</text>
</comment>
<dbReference type="InterPro" id="IPR002481">
    <property type="entry name" value="FUR"/>
</dbReference>
<evidence type="ECO:0000313" key="2">
    <source>
        <dbReference type="Proteomes" id="UP001597525"/>
    </source>
</evidence>
<dbReference type="InterPro" id="IPR036388">
    <property type="entry name" value="WH-like_DNA-bd_sf"/>
</dbReference>
<protein>
    <submittedName>
        <fullName evidence="1">Transcriptional repressor</fullName>
    </submittedName>
</protein>
<accession>A0ABW6BGR7</accession>
<dbReference type="InterPro" id="IPR036390">
    <property type="entry name" value="WH_DNA-bd_sf"/>
</dbReference>
<sequence length="103" mass="11946">MKRQKLTDFQKMGHSEWLINRLQNYCLARRMKYSEKRLMVAIKLAEIDRKVEAEELWILLKKDGYPISIASVYLNLGVLVDAGICAAERLTQRQALYFVPATA</sequence>
<reference evidence="2" key="1">
    <citation type="journal article" date="2019" name="Int. J. Syst. Evol. Microbiol.">
        <title>The Global Catalogue of Microorganisms (GCM) 10K type strain sequencing project: providing services to taxonomists for standard genome sequencing and annotation.</title>
        <authorList>
            <consortium name="The Broad Institute Genomics Platform"/>
            <consortium name="The Broad Institute Genome Sequencing Center for Infectious Disease"/>
            <person name="Wu L."/>
            <person name="Ma J."/>
        </authorList>
    </citation>
    <scope>NUCLEOTIDE SEQUENCE [LARGE SCALE GENOMIC DNA]</scope>
    <source>
        <strain evidence="2">KCTC 22814</strain>
    </source>
</reference>